<dbReference type="Proteomes" id="UP001592582">
    <property type="component" value="Unassembled WGS sequence"/>
</dbReference>
<comment type="caution">
    <text evidence="1">The sequence shown here is derived from an EMBL/GenBank/DDBJ whole genome shotgun (WGS) entry which is preliminary data.</text>
</comment>
<evidence type="ECO:0000313" key="2">
    <source>
        <dbReference type="Proteomes" id="UP001592582"/>
    </source>
</evidence>
<gene>
    <name evidence="1" type="ORF">ACEZDG_28000</name>
</gene>
<organism evidence="1 2">
    <name type="scientific">Streptacidiphilus alkalitolerans</name>
    <dbReference type="NCBI Taxonomy" id="3342712"/>
    <lineage>
        <taxon>Bacteria</taxon>
        <taxon>Bacillati</taxon>
        <taxon>Actinomycetota</taxon>
        <taxon>Actinomycetes</taxon>
        <taxon>Kitasatosporales</taxon>
        <taxon>Streptomycetaceae</taxon>
        <taxon>Streptacidiphilus</taxon>
    </lineage>
</organism>
<protein>
    <submittedName>
        <fullName evidence="1">Uncharacterized protein</fullName>
    </submittedName>
</protein>
<sequence>MRMRAVAEGTGVSVDLLHDSGRTALLFMLVAFVVTFVVTRVVVRLIRSGRGPFANVSVDGLHIHHLVPGIFVMLIASCAEFLLVPHGLVRDGLAAAFGMGAALTLDEFALWLHLDDVYWAQEGRKSVDAVVFVAGLGVLGLVASNPLAREPGEGTPFFVGFLVLNLLLALVAILKGRLLLGVGGVLVPFLALIALVRLARPGSVWFRTFYPPGSSKRARALRRAQRRGGMERVKGALSGVPTPSDTTGRPPVEEGRQRAED</sequence>
<proteinExistence type="predicted"/>
<evidence type="ECO:0000313" key="1">
    <source>
        <dbReference type="EMBL" id="MFC1413116.1"/>
    </source>
</evidence>
<name>A0ABV6VHI0_9ACTN</name>
<accession>A0ABV6VHI0</accession>
<reference evidence="1 2" key="1">
    <citation type="submission" date="2024-09" db="EMBL/GenBank/DDBJ databases">
        <authorList>
            <person name="Lee S.D."/>
        </authorList>
    </citation>
    <scope>NUCLEOTIDE SEQUENCE [LARGE SCALE GENOMIC DNA]</scope>
    <source>
        <strain evidence="1 2">N1-1</strain>
    </source>
</reference>
<keyword evidence="2" id="KW-1185">Reference proteome</keyword>
<dbReference type="EMBL" id="JBHEZX010000015">
    <property type="protein sequence ID" value="MFC1413116.1"/>
    <property type="molecule type" value="Genomic_DNA"/>
</dbReference>